<dbReference type="SUPFAM" id="SSF52151">
    <property type="entry name" value="FabD/lysophospholipase-like"/>
    <property type="match status" value="1"/>
</dbReference>
<dbReference type="GO" id="GO:0004312">
    <property type="term" value="F:fatty acid synthase activity"/>
    <property type="evidence" value="ECO:0007669"/>
    <property type="project" value="TreeGrafter"/>
</dbReference>
<dbReference type="Pfam" id="PF16197">
    <property type="entry name" value="KAsynt_C_assoc"/>
    <property type="match status" value="1"/>
</dbReference>
<dbReference type="InterPro" id="IPR016036">
    <property type="entry name" value="Malonyl_transacylase_ACP-bd"/>
</dbReference>
<dbReference type="PROSITE" id="PS00606">
    <property type="entry name" value="KS3_1"/>
    <property type="match status" value="1"/>
</dbReference>
<dbReference type="AlphaFoldDB" id="A0A2P8CY74"/>
<dbReference type="Gene3D" id="3.40.366.10">
    <property type="entry name" value="Malonyl-Coenzyme A Acyl Carrier Protein, domain 2"/>
    <property type="match status" value="1"/>
</dbReference>
<dbReference type="Gene3D" id="3.30.70.3290">
    <property type="match status" value="1"/>
</dbReference>
<dbReference type="PROSITE" id="PS00012">
    <property type="entry name" value="PHOSPHOPANTETHEINE"/>
    <property type="match status" value="1"/>
</dbReference>
<dbReference type="Pfam" id="PF00698">
    <property type="entry name" value="Acyl_transf_1"/>
    <property type="match status" value="1"/>
</dbReference>
<dbReference type="InterPro" id="IPR050091">
    <property type="entry name" value="PKS_NRPS_Biosynth_Enz"/>
</dbReference>
<dbReference type="SMART" id="SM00827">
    <property type="entry name" value="PKS_AT"/>
    <property type="match status" value="1"/>
</dbReference>
<evidence type="ECO:0000259" key="4">
    <source>
        <dbReference type="PROSITE" id="PS52004"/>
    </source>
</evidence>
<keyword evidence="6" id="KW-1185">Reference proteome</keyword>
<evidence type="ECO:0000256" key="1">
    <source>
        <dbReference type="ARBA" id="ARBA00022450"/>
    </source>
</evidence>
<name>A0A2P8CY74_9ACTN</name>
<keyword evidence="1" id="KW-0596">Phosphopantetheine</keyword>
<dbReference type="InterPro" id="IPR014031">
    <property type="entry name" value="Ketoacyl_synth_C"/>
</dbReference>
<dbReference type="PANTHER" id="PTHR43775:SF37">
    <property type="entry name" value="SI:DKEY-61P9.11"/>
    <property type="match status" value="1"/>
</dbReference>
<dbReference type="InterPro" id="IPR020841">
    <property type="entry name" value="PKS_Beta-ketoAc_synthase_dom"/>
</dbReference>
<evidence type="ECO:0000256" key="3">
    <source>
        <dbReference type="ARBA" id="ARBA00022679"/>
    </source>
</evidence>
<dbReference type="RefSeq" id="WP_106585977.1">
    <property type="nucleotide sequence ID" value="NZ_PYGA01000024.1"/>
</dbReference>
<dbReference type="PROSITE" id="PS52004">
    <property type="entry name" value="KS3_2"/>
    <property type="match status" value="1"/>
</dbReference>
<evidence type="ECO:0000313" key="5">
    <source>
        <dbReference type="EMBL" id="PSK89915.1"/>
    </source>
</evidence>
<dbReference type="InterPro" id="IPR016039">
    <property type="entry name" value="Thiolase-like"/>
</dbReference>
<dbReference type="EMBL" id="PYGA01000024">
    <property type="protein sequence ID" value="PSK89915.1"/>
    <property type="molecule type" value="Genomic_DNA"/>
</dbReference>
<accession>A0A2P8CY74</accession>
<dbReference type="InterPro" id="IPR001227">
    <property type="entry name" value="Ac_transferase_dom_sf"/>
</dbReference>
<sequence>MTGTRVAITGMACRLPGAITTPQQFWAALAQGRDLITDPAPDHPRAPVLPAGILRPDDLTVDAAHFGLTADEVAAMDPQQQVLLETAEEALQDAGIAPSSLRGSLTGVWVGSSCPDQVILRMGSYGTTMVDTAGALPSMLANRLSWAFDLRGGAEVVNAACSASLVALHRARRALAAGEVDLAIVAGVNWLGMDAHTRMFETSGVIAPGGRCRPFDAAAEGFVRGEGAGVVVLESAEHAAKRGARVRAVVAASALSSDGRSPGGLARPGRDGQIAVLRRAYAESGRDPAAVGYVQAHGTATREGDAVEASALGAVLGRHRPDSDRLVVGSVKATLGHLEGAAGIVSLIAVVLAAEHGQIPPTPHHTHPLPALSRFGLEVATRLRPWPEREGVRVAGVSAFGLGGTNAHVIIEHTPAPDPDPVTGAEDGDRAVAVPISAPDGALAATAARWAAALTDPPACTAGLAAVAATAVHRRDHLPERAVVVATGTGELAAALEAAAAGRAHPALIGPRTAERRPTVVFVYAGHGAHSPGMGARLTTMEPVFAAAAGSARAALDRHRRTPAPEDALDLTVAHPALVAHQIALTALLAAWGVVPDVVLGHSLGEVAAAHTAGALTLDDTARVAAERSALLAQAADEGGMLATDLPADRAAGIARTSQVTLAAVNGPAFAVFSGGHDDLAALRARLDAAGIWAKEVPGAPPAHSPVLNRHAHRLTERLDGLAPRDTTTPVLWSPGTATPVAGSELGARYWGLQLRAPVQLHAAMQAIDTSLGQAGDHDLLVIEIGAHPVLAPSLAATLTQRPAHGEPSVLACGDPATDEHTALLRTLAHTYTRGLIPHFPTPAMRPVVALPPHAWSRPGPRPAPIDTAAVLVQAVERHDHDAVIAAVRVLLDTALPQQRGAHIPDDGDLTDAGLDSLSLMGLRSRLQLLHPELKTLTAAELTGDRGAPTLTTIAAAVTARLTRTET</sequence>
<dbReference type="SUPFAM" id="SSF55048">
    <property type="entry name" value="Probable ACP-binding domain of malonyl-CoA ACP transacylase"/>
    <property type="match status" value="1"/>
</dbReference>
<dbReference type="Pfam" id="PF02801">
    <property type="entry name" value="Ketoacyl-synt_C"/>
    <property type="match status" value="1"/>
</dbReference>
<organism evidence="5 6">
    <name type="scientific">Murinocardiopsis flavida</name>
    <dbReference type="NCBI Taxonomy" id="645275"/>
    <lineage>
        <taxon>Bacteria</taxon>
        <taxon>Bacillati</taxon>
        <taxon>Actinomycetota</taxon>
        <taxon>Actinomycetes</taxon>
        <taxon>Streptosporangiales</taxon>
        <taxon>Nocardiopsidaceae</taxon>
        <taxon>Murinocardiopsis</taxon>
    </lineage>
</organism>
<protein>
    <submittedName>
        <fullName evidence="5">Acyl transferase domain-containing protein</fullName>
    </submittedName>
</protein>
<dbReference type="InterPro" id="IPR014043">
    <property type="entry name" value="Acyl_transferase_dom"/>
</dbReference>
<comment type="caution">
    <text evidence="5">The sequence shown here is derived from an EMBL/GenBank/DDBJ whole genome shotgun (WGS) entry which is preliminary data.</text>
</comment>
<dbReference type="PANTHER" id="PTHR43775">
    <property type="entry name" value="FATTY ACID SYNTHASE"/>
    <property type="match status" value="1"/>
</dbReference>
<dbReference type="Proteomes" id="UP000240542">
    <property type="component" value="Unassembled WGS sequence"/>
</dbReference>
<evidence type="ECO:0000313" key="6">
    <source>
        <dbReference type="Proteomes" id="UP000240542"/>
    </source>
</evidence>
<feature type="domain" description="Ketosynthase family 3 (KS3)" evidence="4">
    <location>
        <begin position="3"/>
        <end position="413"/>
    </location>
</feature>
<dbReference type="SMART" id="SM00825">
    <property type="entry name" value="PKS_KS"/>
    <property type="match status" value="1"/>
</dbReference>
<dbReference type="SUPFAM" id="SSF53901">
    <property type="entry name" value="Thiolase-like"/>
    <property type="match status" value="1"/>
</dbReference>
<dbReference type="Pfam" id="PF00109">
    <property type="entry name" value="ketoacyl-synt"/>
    <property type="match status" value="1"/>
</dbReference>
<dbReference type="InterPro" id="IPR032821">
    <property type="entry name" value="PKS_assoc"/>
</dbReference>
<dbReference type="GO" id="GO:0006633">
    <property type="term" value="P:fatty acid biosynthetic process"/>
    <property type="evidence" value="ECO:0007669"/>
    <property type="project" value="InterPro"/>
</dbReference>
<proteinExistence type="predicted"/>
<dbReference type="CDD" id="cd00833">
    <property type="entry name" value="PKS"/>
    <property type="match status" value="1"/>
</dbReference>
<dbReference type="Gene3D" id="3.40.47.10">
    <property type="match status" value="1"/>
</dbReference>
<reference evidence="5 6" key="1">
    <citation type="submission" date="2018-03" db="EMBL/GenBank/DDBJ databases">
        <title>Genomic Encyclopedia of Archaeal and Bacterial Type Strains, Phase II (KMG-II): from individual species to whole genera.</title>
        <authorList>
            <person name="Goeker M."/>
        </authorList>
    </citation>
    <scope>NUCLEOTIDE SEQUENCE [LARGE SCALE GENOMIC DNA]</scope>
    <source>
        <strain evidence="5 6">DSM 45312</strain>
    </source>
</reference>
<dbReference type="InterPro" id="IPR018201">
    <property type="entry name" value="Ketoacyl_synth_AS"/>
</dbReference>
<gene>
    <name evidence="5" type="ORF">CLV63_12419</name>
</gene>
<dbReference type="OrthoDB" id="4537517at2"/>
<keyword evidence="2" id="KW-0597">Phosphoprotein</keyword>
<dbReference type="InterPro" id="IPR014030">
    <property type="entry name" value="Ketoacyl_synth_N"/>
</dbReference>
<dbReference type="GO" id="GO:0004315">
    <property type="term" value="F:3-oxoacyl-[acyl-carrier-protein] synthase activity"/>
    <property type="evidence" value="ECO:0007669"/>
    <property type="project" value="InterPro"/>
</dbReference>
<keyword evidence="3 5" id="KW-0808">Transferase</keyword>
<dbReference type="InterPro" id="IPR006162">
    <property type="entry name" value="Ppantetheine_attach_site"/>
</dbReference>
<dbReference type="InterPro" id="IPR016035">
    <property type="entry name" value="Acyl_Trfase/lysoPLipase"/>
</dbReference>
<evidence type="ECO:0000256" key="2">
    <source>
        <dbReference type="ARBA" id="ARBA00022553"/>
    </source>
</evidence>